<dbReference type="AlphaFoldDB" id="A0A1H9GTQ3"/>
<proteinExistence type="predicted"/>
<name>A0A1H9GTQ3_9PROT</name>
<evidence type="ECO:0000313" key="2">
    <source>
        <dbReference type="Proteomes" id="UP000181998"/>
    </source>
</evidence>
<dbReference type="EMBL" id="FOFX01000076">
    <property type="protein sequence ID" value="SEQ53379.1"/>
    <property type="molecule type" value="Genomic_DNA"/>
</dbReference>
<organism evidence="1 2">
    <name type="scientific">Nitrosomonas ureae</name>
    <dbReference type="NCBI Taxonomy" id="44577"/>
    <lineage>
        <taxon>Bacteria</taxon>
        <taxon>Pseudomonadati</taxon>
        <taxon>Pseudomonadota</taxon>
        <taxon>Betaproteobacteria</taxon>
        <taxon>Nitrosomonadales</taxon>
        <taxon>Nitrosomonadaceae</taxon>
        <taxon>Nitrosomonas</taxon>
    </lineage>
</organism>
<sequence>SQTRFVGGMGTPILRVCFYLLNTYLKTSTDPKDDD</sequence>
<protein>
    <submittedName>
        <fullName evidence="1">Uncharacterized protein</fullName>
    </submittedName>
</protein>
<dbReference type="Proteomes" id="UP000181998">
    <property type="component" value="Unassembled WGS sequence"/>
</dbReference>
<gene>
    <name evidence="1" type="ORF">SAMN05421510_10761</name>
</gene>
<reference evidence="1 2" key="1">
    <citation type="submission" date="2016-10" db="EMBL/GenBank/DDBJ databases">
        <authorList>
            <person name="de Groot N.N."/>
        </authorList>
    </citation>
    <scope>NUCLEOTIDE SEQUENCE [LARGE SCALE GENOMIC DNA]</scope>
    <source>
        <strain evidence="1 2">Nm9</strain>
    </source>
</reference>
<feature type="non-terminal residue" evidence="1">
    <location>
        <position position="1"/>
    </location>
</feature>
<accession>A0A1H9GTQ3</accession>
<evidence type="ECO:0000313" key="1">
    <source>
        <dbReference type="EMBL" id="SEQ53379.1"/>
    </source>
</evidence>